<organism evidence="1 2">
    <name type="scientific">Actinospica durhamensis</name>
    <dbReference type="NCBI Taxonomy" id="1508375"/>
    <lineage>
        <taxon>Bacteria</taxon>
        <taxon>Bacillati</taxon>
        <taxon>Actinomycetota</taxon>
        <taxon>Actinomycetes</taxon>
        <taxon>Catenulisporales</taxon>
        <taxon>Actinospicaceae</taxon>
        <taxon>Actinospica</taxon>
    </lineage>
</organism>
<dbReference type="InterPro" id="IPR015057">
    <property type="entry name" value="Rv2632c-like"/>
</dbReference>
<reference evidence="1" key="1">
    <citation type="submission" date="2021-04" db="EMBL/GenBank/DDBJ databases">
        <title>Genome based classification of Actinospica acidithermotolerans sp. nov., an actinobacterium isolated from an Indonesian hot spring.</title>
        <authorList>
            <person name="Kusuma A.B."/>
            <person name="Putra K.E."/>
            <person name="Nafisah S."/>
            <person name="Loh J."/>
            <person name="Nouioui I."/>
            <person name="Goodfellow M."/>
        </authorList>
    </citation>
    <scope>NUCLEOTIDE SEQUENCE</scope>
    <source>
        <strain evidence="1">CSCA 57</strain>
    </source>
</reference>
<protein>
    <submittedName>
        <fullName evidence="1">DUF1876 family protein</fullName>
    </submittedName>
</protein>
<dbReference type="SUPFAM" id="SSF143212">
    <property type="entry name" value="Rv2632c-like"/>
    <property type="match status" value="1"/>
</dbReference>
<evidence type="ECO:0000313" key="2">
    <source>
        <dbReference type="Proteomes" id="UP000675781"/>
    </source>
</evidence>
<keyword evidence="2" id="KW-1185">Reference proteome</keyword>
<dbReference type="Pfam" id="PF08962">
    <property type="entry name" value="Rv2632c-like"/>
    <property type="match status" value="1"/>
</dbReference>
<evidence type="ECO:0000313" key="1">
    <source>
        <dbReference type="EMBL" id="MBR7838900.1"/>
    </source>
</evidence>
<gene>
    <name evidence="1" type="ORF">KDL01_36875</name>
</gene>
<dbReference type="RefSeq" id="WP_212533348.1">
    <property type="nucleotide sequence ID" value="NZ_JAGSOG010000345.1"/>
</dbReference>
<dbReference type="Gene3D" id="3.30.160.240">
    <property type="entry name" value="Rv1738"/>
    <property type="match status" value="1"/>
</dbReference>
<dbReference type="AlphaFoldDB" id="A0A941EW44"/>
<comment type="caution">
    <text evidence="1">The sequence shown here is derived from an EMBL/GenBank/DDBJ whole genome shotgun (WGS) entry which is preliminary data.</text>
</comment>
<name>A0A941EW44_9ACTN</name>
<dbReference type="Proteomes" id="UP000675781">
    <property type="component" value="Unassembled WGS sequence"/>
</dbReference>
<dbReference type="EMBL" id="JAGSOG010000345">
    <property type="protein sequence ID" value="MBR7838900.1"/>
    <property type="molecule type" value="Genomic_DNA"/>
</dbReference>
<dbReference type="InterPro" id="IPR038070">
    <property type="entry name" value="Rv2632c-like_sf"/>
</dbReference>
<accession>A0A941EW44</accession>
<proteinExistence type="predicted"/>
<sequence length="93" mass="9981">MRVERRHVTLELTTEDGRTTAKAVLVTDERTRHGAGDAWRKATDFDVPEIGDELAAGRALVDLGTRLIQDAADDVGTLEGRRVTVGGVASHTG</sequence>